<organism evidence="1 2">
    <name type="scientific">Crocosphaera watsonii WH 0401</name>
    <dbReference type="NCBI Taxonomy" id="555881"/>
    <lineage>
        <taxon>Bacteria</taxon>
        <taxon>Bacillati</taxon>
        <taxon>Cyanobacteriota</taxon>
        <taxon>Cyanophyceae</taxon>
        <taxon>Oscillatoriophycideae</taxon>
        <taxon>Chroococcales</taxon>
        <taxon>Aphanothecaceae</taxon>
        <taxon>Crocosphaera</taxon>
    </lineage>
</organism>
<name>T2JB46_CROWT</name>
<reference evidence="1 2" key="1">
    <citation type="submission" date="2013-01" db="EMBL/GenBank/DDBJ databases">
        <authorList>
            <person name="Bench S."/>
        </authorList>
    </citation>
    <scope>NUCLEOTIDE SEQUENCE [LARGE SCALE GENOMIC DNA]</scope>
    <source>
        <strain evidence="1 2">WH 0401</strain>
    </source>
</reference>
<accession>T2JB46</accession>
<sequence>MAVRGVKRFNNQPIDYNFRVVKSSCDMKAAIASAKKEASEFIEATGATIKIDVLLIGNQYEGCDMDALRREMKRYW</sequence>
<dbReference type="EMBL" id="CAQM01000473">
    <property type="protein sequence ID" value="CCQ62259.1"/>
    <property type="molecule type" value="Genomic_DNA"/>
</dbReference>
<comment type="caution">
    <text evidence="1">The sequence shown here is derived from an EMBL/GenBank/DDBJ whole genome shotgun (WGS) entry which is preliminary data.</text>
</comment>
<evidence type="ECO:0000313" key="2">
    <source>
        <dbReference type="Proteomes" id="UP000018198"/>
    </source>
</evidence>
<dbReference type="Proteomes" id="UP000018198">
    <property type="component" value="Unassembled WGS sequence"/>
</dbReference>
<reference evidence="1 2" key="2">
    <citation type="submission" date="2013-09" db="EMBL/GenBank/DDBJ databases">
        <title>Whole genome comparison of six Crocosphaera watsonii strains with differing phenotypes.</title>
        <authorList>
            <person name="Bench S.R."/>
            <person name="Heller P."/>
            <person name="Frank I."/>
            <person name="Arciniega M."/>
            <person name="Shilova I.N."/>
            <person name="Zehr J.P."/>
        </authorList>
    </citation>
    <scope>NUCLEOTIDE SEQUENCE [LARGE SCALE GENOMIC DNA]</scope>
    <source>
        <strain evidence="1 2">WH 0401</strain>
    </source>
</reference>
<proteinExistence type="predicted"/>
<protein>
    <submittedName>
        <fullName evidence="1">Uncharacterized protein</fullName>
    </submittedName>
</protein>
<dbReference type="AlphaFoldDB" id="T2JB46"/>
<gene>
    <name evidence="1" type="ORF">CWATWH0401_2993</name>
</gene>
<evidence type="ECO:0000313" key="1">
    <source>
        <dbReference type="EMBL" id="CCQ62259.1"/>
    </source>
</evidence>
<dbReference type="RefSeq" id="WP_021835806.1">
    <property type="nucleotide sequence ID" value="NZ_CAQM01000473.1"/>
</dbReference>